<dbReference type="PANTHER" id="PTHR16026:SF0">
    <property type="entry name" value="CARTILAGE ACIDIC PROTEIN 1"/>
    <property type="match status" value="1"/>
</dbReference>
<feature type="domain" description="ASPIC/UnbV" evidence="2">
    <location>
        <begin position="536"/>
        <end position="601"/>
    </location>
</feature>
<proteinExistence type="predicted"/>
<organism evidence="3 4">
    <name type="scientific">Hwangdonia lutea</name>
    <dbReference type="NCBI Taxonomy" id="3075823"/>
    <lineage>
        <taxon>Bacteria</taxon>
        <taxon>Pseudomonadati</taxon>
        <taxon>Bacteroidota</taxon>
        <taxon>Flavobacteriia</taxon>
        <taxon>Flavobacteriales</taxon>
        <taxon>Flavobacteriaceae</taxon>
        <taxon>Hwangdonia</taxon>
    </lineage>
</organism>
<dbReference type="InterPro" id="IPR027039">
    <property type="entry name" value="Crtac1"/>
</dbReference>
<dbReference type="AlphaFoldDB" id="A0AA97HRV6"/>
<dbReference type="Proteomes" id="UP001302486">
    <property type="component" value="Chromosome"/>
</dbReference>
<sequence length="1113" mass="124600">MIALIAFTNTILNSQNFNGDIKNNTLFELKKSSSTGISFNNAIEDTPEANVLIYEAFYNGGGVAIGDFNNDGLPDIYFAGNQVEDKLYLNLGDFKFKDITKSAGILNRGGWSTGVSIVDINGDGYKDIYVCKSLYDDKPHLRINELYINNGDLTFTESAASYRVNDPWRSMHANFFDYDKDGDFDLFLINQAPNPSMLSNLKGKNWLDPKLTYRFLKNSNGIFEEVTKTSGLENVGYGLSAVTADFNNDGWPDLYVANDYEGPDFLYINNQDGTFTNKINEYLSHISFFSMGTDVGDINNDGLLDLAVVDMVAEDNFRIKSNMSGMNPQEFWNIVNLNGHYQYMYNTIQLNRGLTKTNDLLFSDVGQIMGASSTDWSWSPIFADFDNNGFKDLFVTNGIKRDVRNTDALKKIDEYLNELSEKHPSKNLVNNVPELKKVVSIEKMLGFFPAQKLPNYTFKNNGDLKFEKASKSWGLNQNSFSSGAAYGDLDNDGDLDLVVNNVDDMAFVYENNSNKISKNNYLNIKFKEGNKHKSFFGTRATVYYNGNQQVSELTSARGFYSSSEDIIHFGLGAVKKVDSLVIKWYNGDRSVINKIKTNQTLVLDRADLKSLPDLITKAPTNTIFEDVTEALNMSHYHKENIFDDYEREVLLPHKMSVLGPSLAVGDINNDGREDFFVGGSVGENGSFFTQNESGKFSPLSDEFYKSYVYHEDMGACLFDADLDGDLDLYVSSGGNEYDAGNGLYQDRLYLNDGSGKFTLTKNVLPELRASGGKVIQVDYDSDGDIDLFVCGRQVPGKYPEPAESYLLKNKLKETGTLNFEKIVNDDFKKLGMVTDANWTDYDNDNDLDLIVVGEWMPVTIFQNNKGQFKNINSNLSGTTGWWYSIASADIDNDGDEDYIIGNLGLNYKYKASIDEPFTVNYGDFDQNGKNDIVLGYYNYGEHYPLRGRSCSSQQIPDLKKKFKSYNEFAGASLVDVYSSDLLNQSLEYKANTFSSICLENLGNGKFKIHELPRMAQLSSINGIVIDDVDNDGKKDVIIAGNMYGSEVETPRNDASVGLFLKGNGDCTFNEVAMQESGLSLPYDVKKLKTIHINGKKHLIVGINDGPIKIIKYE</sequence>
<dbReference type="EMBL" id="CP136521">
    <property type="protein sequence ID" value="WOD43893.1"/>
    <property type="molecule type" value="Genomic_DNA"/>
</dbReference>
<evidence type="ECO:0000313" key="3">
    <source>
        <dbReference type="EMBL" id="WOD43893.1"/>
    </source>
</evidence>
<dbReference type="Gene3D" id="2.130.10.130">
    <property type="entry name" value="Integrin alpha, N-terminal"/>
    <property type="match status" value="3"/>
</dbReference>
<evidence type="ECO:0000256" key="1">
    <source>
        <dbReference type="ARBA" id="ARBA00022729"/>
    </source>
</evidence>
<accession>A0AA97HRV6</accession>
<name>A0AA97HRV6_9FLAO</name>
<dbReference type="InterPro" id="IPR013517">
    <property type="entry name" value="FG-GAP"/>
</dbReference>
<dbReference type="Pfam" id="PF13517">
    <property type="entry name" value="FG-GAP_3"/>
    <property type="match status" value="5"/>
</dbReference>
<evidence type="ECO:0000313" key="4">
    <source>
        <dbReference type="Proteomes" id="UP001302486"/>
    </source>
</evidence>
<dbReference type="KEGG" id="hws:RNZ46_01210"/>
<dbReference type="PANTHER" id="PTHR16026">
    <property type="entry name" value="CARTILAGE ACIDIC PROTEIN 1"/>
    <property type="match status" value="1"/>
</dbReference>
<evidence type="ECO:0000259" key="2">
    <source>
        <dbReference type="Pfam" id="PF07593"/>
    </source>
</evidence>
<dbReference type="RefSeq" id="WP_316983570.1">
    <property type="nucleotide sequence ID" value="NZ_CP136521.1"/>
</dbReference>
<protein>
    <submittedName>
        <fullName evidence="3">VCBS repeat-containing protein</fullName>
    </submittedName>
</protein>
<keyword evidence="4" id="KW-1185">Reference proteome</keyword>
<dbReference type="Pfam" id="PF07593">
    <property type="entry name" value="UnbV_ASPIC"/>
    <property type="match status" value="1"/>
</dbReference>
<dbReference type="InterPro" id="IPR028994">
    <property type="entry name" value="Integrin_alpha_N"/>
</dbReference>
<dbReference type="InterPro" id="IPR011519">
    <property type="entry name" value="UnbV_ASPIC"/>
</dbReference>
<reference evidence="4" key="1">
    <citation type="submission" date="2024-06" db="EMBL/GenBank/DDBJ databases">
        <title>Hwangdonia haimaensis gen. nov., sp. nov., a member of the family Flavobacteriaceae isolated from the haima cold seep.</title>
        <authorList>
            <person name="Li J."/>
        </authorList>
    </citation>
    <scope>NUCLEOTIDE SEQUENCE [LARGE SCALE GENOMIC DNA]</scope>
    <source>
        <strain evidence="4">SCSIO 19198</strain>
    </source>
</reference>
<dbReference type="SUPFAM" id="SSF69318">
    <property type="entry name" value="Integrin alpha N-terminal domain"/>
    <property type="match status" value="3"/>
</dbReference>
<keyword evidence="1" id="KW-0732">Signal</keyword>
<gene>
    <name evidence="3" type="ORF">RNZ46_01210</name>
</gene>